<dbReference type="RefSeq" id="WP_076952286.1">
    <property type="nucleotide sequence ID" value="NZ_MNPW01000007.1"/>
</dbReference>
<organism evidence="2 3">
    <name type="scientific">Pseudomonas cedrina subsp. cedrina</name>
    <dbReference type="NCBI Taxonomy" id="76762"/>
    <lineage>
        <taxon>Bacteria</taxon>
        <taxon>Pseudomonadati</taxon>
        <taxon>Pseudomonadota</taxon>
        <taxon>Gammaproteobacteria</taxon>
        <taxon>Pseudomonadales</taxon>
        <taxon>Pseudomonadaceae</taxon>
        <taxon>Pseudomonas</taxon>
    </lineage>
</organism>
<dbReference type="InterPro" id="IPR036513">
    <property type="entry name" value="STAS_dom_sf"/>
</dbReference>
<dbReference type="AlphaFoldDB" id="A0A1V2K5P9"/>
<dbReference type="PROSITE" id="PS50801">
    <property type="entry name" value="STAS"/>
    <property type="match status" value="1"/>
</dbReference>
<evidence type="ECO:0000313" key="2">
    <source>
        <dbReference type="EMBL" id="ONH53043.1"/>
    </source>
</evidence>
<reference evidence="2 3" key="1">
    <citation type="submission" date="2016-10" db="EMBL/GenBank/DDBJ databases">
        <title>Pseudomonas lactis sp. nov. and Pseudomonas paralactis sp. nov., isolated from bovine raw milk.</title>
        <authorList>
            <person name="Von Neubeck M."/>
            <person name="Huptas C."/>
            <person name="Glueck C."/>
            <person name="Krewinkel M."/>
            <person name="Stoeckel M."/>
            <person name="Stressler T."/>
            <person name="Fischer L."/>
            <person name="Hinrichs J."/>
            <person name="Scherer S."/>
            <person name="Wenning M."/>
        </authorList>
    </citation>
    <scope>NUCLEOTIDE SEQUENCE [LARGE SCALE GENOMIC DNA]</scope>
    <source>
        <strain evidence="2 3">DSM 17516</strain>
    </source>
</reference>
<dbReference type="InterPro" id="IPR058548">
    <property type="entry name" value="MlaB-like_STAS"/>
</dbReference>
<feature type="domain" description="STAS" evidence="1">
    <location>
        <begin position="1"/>
        <end position="88"/>
    </location>
</feature>
<evidence type="ECO:0000259" key="1">
    <source>
        <dbReference type="PROSITE" id="PS50801"/>
    </source>
</evidence>
<sequence>MPITRETLDDTAHVGIDGELTIYTVAELAAALLPHIGAAPRLQLDLSQVTEMDGAGLQLLAVIQREAGNTGTALSLAGQSQAVAQALQLCRNGAF</sequence>
<protein>
    <submittedName>
        <fullName evidence="2">Sulfate transporter</fullName>
    </submittedName>
</protein>
<comment type="caution">
    <text evidence="2">The sequence shown here is derived from an EMBL/GenBank/DDBJ whole genome shotgun (WGS) entry which is preliminary data.</text>
</comment>
<dbReference type="OrthoDB" id="3296574at2"/>
<dbReference type="PANTHER" id="PTHR35849:SF2">
    <property type="entry name" value="BLR2341 PROTEIN"/>
    <property type="match status" value="1"/>
</dbReference>
<evidence type="ECO:0000313" key="3">
    <source>
        <dbReference type="Proteomes" id="UP000189295"/>
    </source>
</evidence>
<dbReference type="PANTHER" id="PTHR35849">
    <property type="entry name" value="BLR2341 PROTEIN"/>
    <property type="match status" value="1"/>
</dbReference>
<proteinExistence type="predicted"/>
<accession>A0A1V2K5P9</accession>
<dbReference type="Pfam" id="PF13466">
    <property type="entry name" value="STAS_2"/>
    <property type="match status" value="1"/>
</dbReference>
<dbReference type="SUPFAM" id="SSF52091">
    <property type="entry name" value="SpoIIaa-like"/>
    <property type="match status" value="1"/>
</dbReference>
<name>A0A1V2K5P9_PSECE</name>
<dbReference type="Gene3D" id="3.30.750.24">
    <property type="entry name" value="STAS domain"/>
    <property type="match status" value="1"/>
</dbReference>
<dbReference type="EMBL" id="MNPW01000007">
    <property type="protein sequence ID" value="ONH53043.1"/>
    <property type="molecule type" value="Genomic_DNA"/>
</dbReference>
<dbReference type="InterPro" id="IPR002645">
    <property type="entry name" value="STAS_dom"/>
</dbReference>
<dbReference type="CDD" id="cd07043">
    <property type="entry name" value="STAS_anti-anti-sigma_factors"/>
    <property type="match status" value="1"/>
</dbReference>
<dbReference type="InterPro" id="IPR052746">
    <property type="entry name" value="MlaB_ABC_Transporter"/>
</dbReference>
<gene>
    <name evidence="2" type="ORF">BLL36_15230</name>
</gene>
<dbReference type="Proteomes" id="UP000189295">
    <property type="component" value="Unassembled WGS sequence"/>
</dbReference>